<dbReference type="InterPro" id="IPR006944">
    <property type="entry name" value="Phage/GTA_portal"/>
</dbReference>
<proteinExistence type="predicted"/>
<protein>
    <submittedName>
        <fullName evidence="1">Phage portal protein</fullName>
    </submittedName>
</protein>
<dbReference type="AlphaFoldDB" id="A0A395UMI0"/>
<organism evidence="1 3">
    <name type="scientific">Phocaeicola vulgatus</name>
    <name type="common">Bacteroides vulgatus</name>
    <dbReference type="NCBI Taxonomy" id="821"/>
    <lineage>
        <taxon>Bacteria</taxon>
        <taxon>Pseudomonadati</taxon>
        <taxon>Bacteroidota</taxon>
        <taxon>Bacteroidia</taxon>
        <taxon>Bacteroidales</taxon>
        <taxon>Bacteroidaceae</taxon>
        <taxon>Phocaeicola</taxon>
    </lineage>
</organism>
<dbReference type="EMBL" id="QRXI01000010">
    <property type="protein sequence ID" value="RGT94055.1"/>
    <property type="molecule type" value="Genomic_DNA"/>
</dbReference>
<accession>A0A395UMI0</accession>
<sequence length="475" mass="54777">MTILENIFGKKKSTDISSLVAQEVDKIFSALSKRRFRLSEDIYSPYVADSNFLTLFNTVGEIFFPIDFLASRIAGGRFILKKASDDSVVWNNKQFNDLIDRPNCLNSFQGIVYQHFVYKYATGNSYLKCVVPEAFQTLKTPIYKKCKNYWVLPSDKVTIRLKNYIPLFGNAEKEDIIDYYLLQYGLNYAEQINPNFIYHDQDGNTDYRNDNFIKGHSRLYSVKMAIDNLIPVYQARNVIYMKRGALGIFVSEKKDETGTVAMTEDEKRNLREEFNENYGLDNSRFPYGLSDVPMDFIRTNLSIQELQPFEETLNDAIIIAGVFGVPPELVPRKDHSTFNNQKSAEKGVYTSKIIPAARRYASELTRMLGYDRDGYYIDVDFSHVDCLQEGQKEKEEVSKIISERAMGEFQNGIITLNDYRARIGESKVENSLFDKLLYEMSDKELERVKKILSITKKSNDNGQRVEKPSVEDEGE</sequence>
<evidence type="ECO:0000313" key="4">
    <source>
        <dbReference type="Proteomes" id="UP000283833"/>
    </source>
</evidence>
<evidence type="ECO:0000313" key="3">
    <source>
        <dbReference type="Proteomes" id="UP000266497"/>
    </source>
</evidence>
<name>A0A395UMI0_PHOVU</name>
<dbReference type="RefSeq" id="WP_117852924.1">
    <property type="nucleotide sequence ID" value="NZ_JAKKWV010000009.1"/>
</dbReference>
<evidence type="ECO:0000313" key="2">
    <source>
        <dbReference type="EMBL" id="RGT94055.1"/>
    </source>
</evidence>
<dbReference type="EMBL" id="QRUD01000029">
    <property type="protein sequence ID" value="RGR38980.1"/>
    <property type="molecule type" value="Genomic_DNA"/>
</dbReference>
<gene>
    <name evidence="2" type="ORF">DWX04_09435</name>
    <name evidence="1" type="ORF">DWY53_11415</name>
</gene>
<dbReference type="Pfam" id="PF04860">
    <property type="entry name" value="Phage_portal"/>
    <property type="match status" value="1"/>
</dbReference>
<evidence type="ECO:0000313" key="1">
    <source>
        <dbReference type="EMBL" id="RGR38980.1"/>
    </source>
</evidence>
<reference evidence="3 4" key="1">
    <citation type="submission" date="2018-08" db="EMBL/GenBank/DDBJ databases">
        <title>A genome reference for cultivated species of the human gut microbiota.</title>
        <authorList>
            <person name="Zou Y."/>
            <person name="Xue W."/>
            <person name="Luo G."/>
        </authorList>
    </citation>
    <scope>NUCLEOTIDE SEQUENCE [LARGE SCALE GENOMIC DNA]</scope>
    <source>
        <strain evidence="2 4">AF18-14</strain>
        <strain evidence="1 3">AF25-30LB</strain>
    </source>
</reference>
<dbReference type="Proteomes" id="UP000283833">
    <property type="component" value="Unassembled WGS sequence"/>
</dbReference>
<comment type="caution">
    <text evidence="1">The sequence shown here is derived from an EMBL/GenBank/DDBJ whole genome shotgun (WGS) entry which is preliminary data.</text>
</comment>
<dbReference type="Proteomes" id="UP000266497">
    <property type="component" value="Unassembled WGS sequence"/>
</dbReference>